<dbReference type="Proteomes" id="UP000030816">
    <property type="component" value="Unassembled WGS sequence"/>
</dbReference>
<dbReference type="EMBL" id="AZHE01000067">
    <property type="protein sequence ID" value="KHN93703.1"/>
    <property type="molecule type" value="Genomic_DNA"/>
</dbReference>
<organism evidence="3 4">
    <name type="scientific">Metarhizium album (strain ARSEF 1941)</name>
    <dbReference type="NCBI Taxonomy" id="1081103"/>
    <lineage>
        <taxon>Eukaryota</taxon>
        <taxon>Fungi</taxon>
        <taxon>Dikarya</taxon>
        <taxon>Ascomycota</taxon>
        <taxon>Pezizomycotina</taxon>
        <taxon>Sordariomycetes</taxon>
        <taxon>Hypocreomycetidae</taxon>
        <taxon>Hypocreales</taxon>
        <taxon>Clavicipitaceae</taxon>
        <taxon>Metarhizium</taxon>
    </lineage>
</organism>
<proteinExistence type="predicted"/>
<dbReference type="SUPFAM" id="SSF56176">
    <property type="entry name" value="FAD-binding/transporter-associated domain-like"/>
    <property type="match status" value="1"/>
</dbReference>
<evidence type="ECO:0000313" key="3">
    <source>
        <dbReference type="EMBL" id="KHN93703.1"/>
    </source>
</evidence>
<comment type="caution">
    <text evidence="3">The sequence shown here is derived from an EMBL/GenBank/DDBJ whole genome shotgun (WGS) entry which is preliminary data.</text>
</comment>
<evidence type="ECO:0000313" key="4">
    <source>
        <dbReference type="Proteomes" id="UP000030816"/>
    </source>
</evidence>
<keyword evidence="4" id="KW-1185">Reference proteome</keyword>
<reference evidence="3 4" key="1">
    <citation type="journal article" date="2014" name="Proc. Natl. Acad. Sci. U.S.A.">
        <title>Trajectory and genomic determinants of fungal-pathogen speciation and host adaptation.</title>
        <authorList>
            <person name="Hu X."/>
            <person name="Xiao G."/>
            <person name="Zheng P."/>
            <person name="Shang Y."/>
            <person name="Su Y."/>
            <person name="Zhang X."/>
            <person name="Liu X."/>
            <person name="Zhan S."/>
            <person name="St Leger R.J."/>
            <person name="Wang C."/>
        </authorList>
    </citation>
    <scope>NUCLEOTIDE SEQUENCE [LARGE SCALE GENOMIC DNA]</scope>
    <source>
        <strain evidence="3 4">ARSEF 1941</strain>
    </source>
</reference>
<protein>
    <submittedName>
        <fullName evidence="3">FAD binding domain protein</fullName>
    </submittedName>
</protein>
<evidence type="ECO:0000259" key="2">
    <source>
        <dbReference type="Pfam" id="PF01565"/>
    </source>
</evidence>
<dbReference type="OrthoDB" id="5126127at2759"/>
<name>A0A0B2WIM3_METAS</name>
<dbReference type="RefSeq" id="XP_040674769.1">
    <property type="nucleotide sequence ID" value="XM_040827237.1"/>
</dbReference>
<evidence type="ECO:0000256" key="1">
    <source>
        <dbReference type="SAM" id="MobiDB-lite"/>
    </source>
</evidence>
<dbReference type="InterPro" id="IPR036318">
    <property type="entry name" value="FAD-bd_PCMH-like_sf"/>
</dbReference>
<feature type="region of interest" description="Disordered" evidence="1">
    <location>
        <begin position="1"/>
        <end position="23"/>
    </location>
</feature>
<dbReference type="Gene3D" id="3.30.465.10">
    <property type="match status" value="1"/>
</dbReference>
<feature type="compositionally biased region" description="Polar residues" evidence="1">
    <location>
        <begin position="1"/>
        <end position="14"/>
    </location>
</feature>
<dbReference type="GO" id="GO:0050660">
    <property type="term" value="F:flavin adenine dinucleotide binding"/>
    <property type="evidence" value="ECO:0007669"/>
    <property type="project" value="InterPro"/>
</dbReference>
<accession>A0A0B2WIM3</accession>
<dbReference type="AlphaFoldDB" id="A0A0B2WIM3"/>
<dbReference type="Pfam" id="PF01565">
    <property type="entry name" value="FAD_binding_4"/>
    <property type="match status" value="1"/>
</dbReference>
<gene>
    <name evidence="3" type="ORF">MAM_08440</name>
</gene>
<sequence length="171" mass="18285">MANYHTTPLESTTPDEFELRGSEDSIRRSLKACDWSKKKTQRNRQTADSTGRYWAAQLVNDASVVVTPASSEDVSLAVQATMKTPLGRDYAFVSGGHSLTGASSSRGLVIDLKRLNHTTVLHNFTDPMTQRGITVVMYEGGVTSFGLQSAVNGTGWTAVTPRASSVGMGGG</sequence>
<dbReference type="HOGENOM" id="CLU_1563213_0_0_1"/>
<feature type="domain" description="FAD linked oxidase N-terminal" evidence="2">
    <location>
        <begin position="63"/>
        <end position="169"/>
    </location>
</feature>
<dbReference type="InterPro" id="IPR006094">
    <property type="entry name" value="Oxid_FAD_bind_N"/>
</dbReference>
<dbReference type="GeneID" id="63742895"/>
<dbReference type="InterPro" id="IPR016169">
    <property type="entry name" value="FAD-bd_PCMH_sub2"/>
</dbReference>